<organism evidence="2 3">
    <name type="scientific">Phyllosticta citribraziliensis</name>
    <dbReference type="NCBI Taxonomy" id="989973"/>
    <lineage>
        <taxon>Eukaryota</taxon>
        <taxon>Fungi</taxon>
        <taxon>Dikarya</taxon>
        <taxon>Ascomycota</taxon>
        <taxon>Pezizomycotina</taxon>
        <taxon>Dothideomycetes</taxon>
        <taxon>Dothideomycetes incertae sedis</taxon>
        <taxon>Botryosphaeriales</taxon>
        <taxon>Phyllostictaceae</taxon>
        <taxon>Phyllosticta</taxon>
    </lineage>
</organism>
<evidence type="ECO:0000313" key="2">
    <source>
        <dbReference type="EMBL" id="KAK7544297.1"/>
    </source>
</evidence>
<reference evidence="2 3" key="1">
    <citation type="submission" date="2024-04" db="EMBL/GenBank/DDBJ databases">
        <title>Phyllosticta paracitricarpa is synonymous to the EU quarantine fungus P. citricarpa based on phylogenomic analyses.</title>
        <authorList>
            <consortium name="Lawrence Berkeley National Laboratory"/>
            <person name="Van ingen-buijs V.A."/>
            <person name="Van westerhoven A.C."/>
            <person name="Haridas S."/>
            <person name="Skiadas P."/>
            <person name="Martin F."/>
            <person name="Groenewald J.Z."/>
            <person name="Crous P.W."/>
            <person name="Seidl M.F."/>
        </authorList>
    </citation>
    <scope>NUCLEOTIDE SEQUENCE [LARGE SCALE GENOMIC DNA]</scope>
    <source>
        <strain evidence="2 3">CPC 17464</strain>
    </source>
</reference>
<name>A0ABR1M8U4_9PEZI</name>
<dbReference type="InterPro" id="IPR036278">
    <property type="entry name" value="Sialidase_sf"/>
</dbReference>
<feature type="signal peptide" evidence="1">
    <location>
        <begin position="1"/>
        <end position="22"/>
    </location>
</feature>
<dbReference type="PANTHER" id="PTHR38792">
    <property type="entry name" value="BNR/ASP-BOX REPEAT DOMAIN PROTEIN (AFU_ORTHOLOGUE AFUA_7G06430)-RELATED"/>
    <property type="match status" value="1"/>
</dbReference>
<evidence type="ECO:0000313" key="3">
    <source>
        <dbReference type="Proteomes" id="UP001360953"/>
    </source>
</evidence>
<dbReference type="SUPFAM" id="SSF50939">
    <property type="entry name" value="Sialidases"/>
    <property type="match status" value="1"/>
</dbReference>
<dbReference type="RefSeq" id="XP_066659532.1">
    <property type="nucleotide sequence ID" value="XM_066793927.1"/>
</dbReference>
<feature type="chain" id="PRO_5047363766" evidence="1">
    <location>
        <begin position="23"/>
        <end position="363"/>
    </location>
</feature>
<dbReference type="GeneID" id="92026833"/>
<dbReference type="EMBL" id="JBBPEH010000001">
    <property type="protein sequence ID" value="KAK7544297.1"/>
    <property type="molecule type" value="Genomic_DNA"/>
</dbReference>
<evidence type="ECO:0000256" key="1">
    <source>
        <dbReference type="SAM" id="SignalP"/>
    </source>
</evidence>
<accession>A0ABR1M8U4</accession>
<sequence>MPFRSCSFSVVILATLFYCVDCVTVFQSPPSYRDPGTCYARALLLDDNSLLATWENHGPEPVYFPVFRSTDENKSWQELSRVEDTVNRWGLRYQPTMYKLPRQVGRFPAGTILVAGDAVPPDSSRTKIEIFASTDQAKTWTHVSTVAEGGRSFPTNGETPVWEPFFVDYEGQLVCYYTDQRDPAHGQKLVHSVSRDLLSWSPPVNDIAYDTYEWRPGMTTIAKLPSGDYILTYEFFGAREAPFAVYYRVSRDPLNFNAAEGRVLKATDGTVPTSSPYVVWTPAGGQSGTVVVSAGDFSELFINTRPDASGPWTKISCPEPASYSRSLIVLRDPSKILVAGGGPLKGKAGSNRVTASIITIGGR</sequence>
<keyword evidence="1" id="KW-0732">Signal</keyword>
<dbReference type="Proteomes" id="UP001360953">
    <property type="component" value="Unassembled WGS sequence"/>
</dbReference>
<dbReference type="Gene3D" id="2.120.10.10">
    <property type="match status" value="1"/>
</dbReference>
<protein>
    <submittedName>
        <fullName evidence="2">BNR/Asp-box repeat protein</fullName>
    </submittedName>
</protein>
<comment type="caution">
    <text evidence="2">The sequence shown here is derived from an EMBL/GenBank/DDBJ whole genome shotgun (WGS) entry which is preliminary data.</text>
</comment>
<dbReference type="PANTHER" id="PTHR38792:SF3">
    <property type="entry name" value="BNR_ASP-BOX REPEAT DOMAIN PROTEIN (AFU_ORTHOLOGUE AFUA_7G06430)-RELATED"/>
    <property type="match status" value="1"/>
</dbReference>
<keyword evidence="3" id="KW-1185">Reference proteome</keyword>
<gene>
    <name evidence="2" type="ORF">J3D65DRAFT_13413</name>
</gene>
<dbReference type="CDD" id="cd15482">
    <property type="entry name" value="Sialidase_non-viral"/>
    <property type="match status" value="2"/>
</dbReference>
<proteinExistence type="predicted"/>